<sequence>MFSIFPSPPSPIATPRVVGFRPLVDYALSCSVAAAVTLTPLATSTAAPQRGALRLYFDYSRYDGSGPAG</sequence>
<dbReference type="Proteomes" id="UP000095287">
    <property type="component" value="Unplaced"/>
</dbReference>
<protein>
    <submittedName>
        <fullName evidence="2">O-phosphoseryl-tRNA(Sec) selenium transferase</fullName>
    </submittedName>
</protein>
<name>A0A1I7Y2I7_9BILA</name>
<proteinExistence type="predicted"/>
<dbReference type="WBParaSite" id="L893_g12003.t1">
    <property type="protein sequence ID" value="L893_g12003.t1"/>
    <property type="gene ID" value="L893_g12003"/>
</dbReference>
<organism evidence="1 2">
    <name type="scientific">Steinernema glaseri</name>
    <dbReference type="NCBI Taxonomy" id="37863"/>
    <lineage>
        <taxon>Eukaryota</taxon>
        <taxon>Metazoa</taxon>
        <taxon>Ecdysozoa</taxon>
        <taxon>Nematoda</taxon>
        <taxon>Chromadorea</taxon>
        <taxon>Rhabditida</taxon>
        <taxon>Tylenchina</taxon>
        <taxon>Panagrolaimomorpha</taxon>
        <taxon>Strongyloidoidea</taxon>
        <taxon>Steinernematidae</taxon>
        <taxon>Steinernema</taxon>
    </lineage>
</organism>
<accession>A0A1I7Y2I7</accession>
<evidence type="ECO:0000313" key="2">
    <source>
        <dbReference type="WBParaSite" id="L893_g12003.t1"/>
    </source>
</evidence>
<keyword evidence="1" id="KW-1185">Reference proteome</keyword>
<evidence type="ECO:0000313" key="1">
    <source>
        <dbReference type="Proteomes" id="UP000095287"/>
    </source>
</evidence>
<dbReference type="AlphaFoldDB" id="A0A1I7Y2I7"/>
<reference evidence="2" key="1">
    <citation type="submission" date="2016-11" db="UniProtKB">
        <authorList>
            <consortium name="WormBaseParasite"/>
        </authorList>
    </citation>
    <scope>IDENTIFICATION</scope>
</reference>